<name>A0A6D2JGT2_9BRAS</name>
<gene>
    <name evidence="1" type="ORF">MERR_LOCUS29929</name>
</gene>
<organism evidence="1 2">
    <name type="scientific">Microthlaspi erraticum</name>
    <dbReference type="NCBI Taxonomy" id="1685480"/>
    <lineage>
        <taxon>Eukaryota</taxon>
        <taxon>Viridiplantae</taxon>
        <taxon>Streptophyta</taxon>
        <taxon>Embryophyta</taxon>
        <taxon>Tracheophyta</taxon>
        <taxon>Spermatophyta</taxon>
        <taxon>Magnoliopsida</taxon>
        <taxon>eudicotyledons</taxon>
        <taxon>Gunneridae</taxon>
        <taxon>Pentapetalae</taxon>
        <taxon>rosids</taxon>
        <taxon>malvids</taxon>
        <taxon>Brassicales</taxon>
        <taxon>Brassicaceae</taxon>
        <taxon>Coluteocarpeae</taxon>
        <taxon>Microthlaspi</taxon>
    </lineage>
</organism>
<dbReference type="Pfam" id="PF04776">
    <property type="entry name" value="protein_MS5"/>
    <property type="match status" value="1"/>
</dbReference>
<reference evidence="1" key="1">
    <citation type="submission" date="2020-01" db="EMBL/GenBank/DDBJ databases">
        <authorList>
            <person name="Mishra B."/>
        </authorList>
    </citation>
    <scope>NUCLEOTIDE SEQUENCE [LARGE SCALE GENOMIC DNA]</scope>
</reference>
<evidence type="ECO:0000313" key="1">
    <source>
        <dbReference type="EMBL" id="CAA7042694.1"/>
    </source>
</evidence>
<keyword evidence="2" id="KW-1185">Reference proteome</keyword>
<dbReference type="Proteomes" id="UP000467841">
    <property type="component" value="Unassembled WGS sequence"/>
</dbReference>
<dbReference type="OrthoDB" id="1111073at2759"/>
<dbReference type="InterPro" id="IPR006462">
    <property type="entry name" value="MS5"/>
</dbReference>
<dbReference type="EMBL" id="CACVBM020001273">
    <property type="protein sequence ID" value="CAA7042694.1"/>
    <property type="molecule type" value="Genomic_DNA"/>
</dbReference>
<protein>
    <submittedName>
        <fullName evidence="1">Uncharacterized protein</fullName>
    </submittedName>
</protein>
<accession>A0A6D2JGT2</accession>
<sequence length="182" mass="21411">MLLEVEDPISNSTRSLETAVHYANQADFFDKPPRGRMQLVVIRCELDKEVRCNETFCLDEFYRRRMPNWMPEDALTGSDKPQYYEMTESDVEQDKQWLYLYAQLAVLSLRFCPEHEKAEPIELTKVVVQTKEDVESKNKARARNVIFYISFKCSGGQEYKAIVRRTTSQWPESMSLEVESFK</sequence>
<evidence type="ECO:0000313" key="2">
    <source>
        <dbReference type="Proteomes" id="UP000467841"/>
    </source>
</evidence>
<proteinExistence type="predicted"/>
<comment type="caution">
    <text evidence="1">The sequence shown here is derived from an EMBL/GenBank/DDBJ whole genome shotgun (WGS) entry which is preliminary data.</text>
</comment>
<dbReference type="AlphaFoldDB" id="A0A6D2JGT2"/>